<dbReference type="Proteomes" id="UP000190198">
    <property type="component" value="Unassembled WGS sequence"/>
</dbReference>
<dbReference type="InterPro" id="IPR022742">
    <property type="entry name" value="Hydrolase_4"/>
</dbReference>
<protein>
    <recommendedName>
        <fullName evidence="1">Serine aminopeptidase S33 domain-containing protein</fullName>
    </recommendedName>
</protein>
<dbReference type="AlphaFoldDB" id="A0A1T2L0I0"/>
<sequence>MNEKHVSIKTDNGTIRGMLHEPTCIDKDLLLIVIIHGYFSANRVGPSRLYLEISRYLCEKGYCVLRCDALGVGDSDGNFSDVTFKSELRDFRIVCEYATNLYLGNQIVLIGHSMGANLALRLTKDTDSVSGALMLAPAIELRGGTDQLFDDTQRVELAHQGWTLRKGLHINAKFIDEIKYDFAIGIAGQISKPFVVIQGEADELYDPIGAKLLARSNNIGRLVSIPMSDHNFLAPFRSNLLTTILNELTQLQSLSDGPIYDLPN</sequence>
<organism evidence="2 3">
    <name type="scientific">Solemya elarraichensis gill symbiont</name>
    <dbReference type="NCBI Taxonomy" id="1918949"/>
    <lineage>
        <taxon>Bacteria</taxon>
        <taxon>Pseudomonadati</taxon>
        <taxon>Pseudomonadota</taxon>
        <taxon>Gammaproteobacteria</taxon>
        <taxon>sulfur-oxidizing symbionts</taxon>
    </lineage>
</organism>
<dbReference type="Pfam" id="PF12146">
    <property type="entry name" value="Hydrolase_4"/>
    <property type="match status" value="1"/>
</dbReference>
<comment type="caution">
    <text evidence="2">The sequence shown here is derived from an EMBL/GenBank/DDBJ whole genome shotgun (WGS) entry which is preliminary data.</text>
</comment>
<dbReference type="PANTHER" id="PTHR43265:SF1">
    <property type="entry name" value="ESTERASE ESTD"/>
    <property type="match status" value="1"/>
</dbReference>
<accession>A0A1T2L0I0</accession>
<reference evidence="2 3" key="1">
    <citation type="submission" date="2016-11" db="EMBL/GenBank/DDBJ databases">
        <title>Mixed transmission modes and dynamic genome evolution in an obligate animal-bacterial symbiosis.</title>
        <authorList>
            <person name="Russell S.L."/>
            <person name="Corbett-Detig R.B."/>
            <person name="Cavanaugh C.M."/>
        </authorList>
    </citation>
    <scope>NUCLEOTIDE SEQUENCE [LARGE SCALE GENOMIC DNA]</scope>
    <source>
        <strain evidence="2">Sp-SM6</strain>
    </source>
</reference>
<dbReference type="SUPFAM" id="SSF53474">
    <property type="entry name" value="alpha/beta-Hydrolases"/>
    <property type="match status" value="1"/>
</dbReference>
<feature type="domain" description="Serine aminopeptidase S33" evidence="1">
    <location>
        <begin position="31"/>
        <end position="143"/>
    </location>
</feature>
<proteinExistence type="predicted"/>
<dbReference type="OrthoDB" id="9800435at2"/>
<dbReference type="RefSeq" id="WP_078477341.1">
    <property type="nucleotide sequence ID" value="NZ_MPRK01000179.1"/>
</dbReference>
<dbReference type="Gene3D" id="3.40.50.1820">
    <property type="entry name" value="alpha/beta hydrolase"/>
    <property type="match status" value="1"/>
</dbReference>
<gene>
    <name evidence="2" type="ORF">BOW52_08515</name>
</gene>
<name>A0A1T2L0I0_9GAMM</name>
<dbReference type="GO" id="GO:0052689">
    <property type="term" value="F:carboxylic ester hydrolase activity"/>
    <property type="evidence" value="ECO:0007669"/>
    <property type="project" value="TreeGrafter"/>
</dbReference>
<evidence type="ECO:0000313" key="3">
    <source>
        <dbReference type="Proteomes" id="UP000190198"/>
    </source>
</evidence>
<dbReference type="InterPro" id="IPR053145">
    <property type="entry name" value="AB_hydrolase_Est10"/>
</dbReference>
<evidence type="ECO:0000313" key="2">
    <source>
        <dbReference type="EMBL" id="OOZ38456.1"/>
    </source>
</evidence>
<dbReference type="PANTHER" id="PTHR43265">
    <property type="entry name" value="ESTERASE ESTD"/>
    <property type="match status" value="1"/>
</dbReference>
<evidence type="ECO:0000259" key="1">
    <source>
        <dbReference type="Pfam" id="PF12146"/>
    </source>
</evidence>
<dbReference type="InterPro" id="IPR029058">
    <property type="entry name" value="AB_hydrolase_fold"/>
</dbReference>
<dbReference type="EMBL" id="MPRK01000179">
    <property type="protein sequence ID" value="OOZ38456.1"/>
    <property type="molecule type" value="Genomic_DNA"/>
</dbReference>
<keyword evidence="3" id="KW-1185">Reference proteome</keyword>